<dbReference type="PATRIC" id="fig|1608994.3.peg.3450"/>
<sequence>MTTNTEKKIPTWLTLTDEGVTITLRYPTELNHVKTDKVVMRAPTVRDVRAAGAVSGGDAEKRELQLFSSLTEIPPGDLEGLKVVDYSRVQDGYFRMVEESEL</sequence>
<evidence type="ECO:0000313" key="2">
    <source>
        <dbReference type="Proteomes" id="UP000036325"/>
    </source>
</evidence>
<reference evidence="1 2" key="1">
    <citation type="submission" date="2015-02" db="EMBL/GenBank/DDBJ databases">
        <title>Pseudomonas helleri sp. nov. and Pseudomonas weihenstephanensis sp. nov., isolated from raw cows milk.</title>
        <authorList>
            <person name="von Neubeck M."/>
            <person name="Huptas C."/>
            <person name="Wenning M."/>
            <person name="Scherer S."/>
        </authorList>
    </citation>
    <scope>NUCLEOTIDE SEQUENCE [LARGE SCALE GENOMIC DNA]</scope>
    <source>
        <strain evidence="1 2">DSM 29166</strain>
    </source>
</reference>
<gene>
    <name evidence="1" type="ORF">TU86_13970</name>
</gene>
<accession>A0A0J6IM39</accession>
<dbReference type="Proteomes" id="UP000036325">
    <property type="component" value="Unassembled WGS sequence"/>
</dbReference>
<dbReference type="OrthoDB" id="7021429at2"/>
<name>A0A0J6IM39_9PSED</name>
<dbReference type="STRING" id="1608994.TU86_13970"/>
<dbReference type="EMBL" id="JYLF01000005">
    <property type="protein sequence ID" value="KMN13177.1"/>
    <property type="molecule type" value="Genomic_DNA"/>
</dbReference>
<organism evidence="1 2">
    <name type="scientific">Pseudomonas weihenstephanensis</name>
    <dbReference type="NCBI Taxonomy" id="1608994"/>
    <lineage>
        <taxon>Bacteria</taxon>
        <taxon>Pseudomonadati</taxon>
        <taxon>Pseudomonadota</taxon>
        <taxon>Gammaproteobacteria</taxon>
        <taxon>Pseudomonadales</taxon>
        <taxon>Pseudomonadaceae</taxon>
        <taxon>Pseudomonas</taxon>
    </lineage>
</organism>
<dbReference type="InterPro" id="IPR019289">
    <property type="entry name" value="Phage_tail_E/E"/>
</dbReference>
<dbReference type="Pfam" id="PF10109">
    <property type="entry name" value="Phage_TAC_7"/>
    <property type="match status" value="1"/>
</dbReference>
<evidence type="ECO:0008006" key="3">
    <source>
        <dbReference type="Google" id="ProtNLM"/>
    </source>
</evidence>
<dbReference type="RefSeq" id="WP_048364905.1">
    <property type="nucleotide sequence ID" value="NZ_JYLF01000005.1"/>
</dbReference>
<proteinExistence type="predicted"/>
<comment type="caution">
    <text evidence="1">The sequence shown here is derived from an EMBL/GenBank/DDBJ whole genome shotgun (WGS) entry which is preliminary data.</text>
</comment>
<protein>
    <recommendedName>
        <fullName evidence="3">Phage tail assembly protein</fullName>
    </recommendedName>
</protein>
<dbReference type="AlphaFoldDB" id="A0A0J6IM39"/>
<evidence type="ECO:0000313" key="1">
    <source>
        <dbReference type="EMBL" id="KMN13177.1"/>
    </source>
</evidence>